<dbReference type="EMBL" id="QAOT01000005">
    <property type="protein sequence ID" value="PTR19227.1"/>
    <property type="molecule type" value="Genomic_DNA"/>
</dbReference>
<evidence type="ECO:0000313" key="3">
    <source>
        <dbReference type="EMBL" id="PTR19227.1"/>
    </source>
</evidence>
<evidence type="ECO:0000256" key="2">
    <source>
        <dbReference type="SAM" id="Phobius"/>
    </source>
</evidence>
<keyword evidence="4" id="KW-1185">Reference proteome</keyword>
<organism evidence="3 4">
    <name type="scientific">Cereibacter azotoformans</name>
    <dbReference type="NCBI Taxonomy" id="43057"/>
    <lineage>
        <taxon>Bacteria</taxon>
        <taxon>Pseudomonadati</taxon>
        <taxon>Pseudomonadota</taxon>
        <taxon>Alphaproteobacteria</taxon>
        <taxon>Rhodobacterales</taxon>
        <taxon>Paracoccaceae</taxon>
        <taxon>Cereibacter</taxon>
    </lineage>
</organism>
<protein>
    <submittedName>
        <fullName evidence="3">Putative membrane protein</fullName>
    </submittedName>
</protein>
<dbReference type="OrthoDB" id="5190099at2"/>
<gene>
    <name evidence="3" type="ORF">C8J28_10568</name>
</gene>
<comment type="caution">
    <text evidence="3">The sequence shown here is derived from an EMBL/GenBank/DDBJ whole genome shotgun (WGS) entry which is preliminary data.</text>
</comment>
<feature type="transmembrane region" description="Helical" evidence="2">
    <location>
        <begin position="112"/>
        <end position="133"/>
    </location>
</feature>
<keyword evidence="2" id="KW-0472">Membrane</keyword>
<reference evidence="3 4" key="1">
    <citation type="submission" date="2018-04" db="EMBL/GenBank/DDBJ databases">
        <title>Genomic Encyclopedia of Type Strains, Phase III (KMG-III): the genomes of soil and plant-associated and newly described type strains.</title>
        <authorList>
            <person name="Whitman W."/>
        </authorList>
    </citation>
    <scope>NUCLEOTIDE SEQUENCE [LARGE SCALE GENOMIC DNA]</scope>
    <source>
        <strain evidence="3 4">KA25</strain>
    </source>
</reference>
<feature type="region of interest" description="Disordered" evidence="1">
    <location>
        <begin position="1"/>
        <end position="27"/>
    </location>
</feature>
<evidence type="ECO:0000256" key="1">
    <source>
        <dbReference type="SAM" id="MobiDB-lite"/>
    </source>
</evidence>
<feature type="transmembrane region" description="Helical" evidence="2">
    <location>
        <begin position="82"/>
        <end position="100"/>
    </location>
</feature>
<dbReference type="Pfam" id="PF10002">
    <property type="entry name" value="DUF2243"/>
    <property type="match status" value="1"/>
</dbReference>
<sequence length="183" mass="20111">MSEPAGRPVPARRRRTAPPATERGGEGPGFPLAAGILLGLGLGGFFDGIVLHQILQWHHMATSAGYPPDSVENLKLNSLLDGLFHATTYIFTLAGLVLLWRAARQRHSPWRASALLATLLMGFGLFNLVEGIVNHHILGLHHVNETVPRGQWIWWDVGFLIWGAAMLAGGWALWRRANAPRRP</sequence>
<dbReference type="RefSeq" id="WP_108220627.1">
    <property type="nucleotide sequence ID" value="NZ_QAOT01000005.1"/>
</dbReference>
<accession>A0A2T5K9Z2</accession>
<evidence type="ECO:0000313" key="4">
    <source>
        <dbReference type="Proteomes" id="UP000244060"/>
    </source>
</evidence>
<keyword evidence="2" id="KW-1133">Transmembrane helix</keyword>
<keyword evidence="2" id="KW-0812">Transmembrane</keyword>
<feature type="transmembrane region" description="Helical" evidence="2">
    <location>
        <begin position="153"/>
        <end position="174"/>
    </location>
</feature>
<dbReference type="Proteomes" id="UP000244060">
    <property type="component" value="Unassembled WGS sequence"/>
</dbReference>
<dbReference type="AlphaFoldDB" id="A0A2T5K9Z2"/>
<dbReference type="InterPro" id="IPR018719">
    <property type="entry name" value="DUF2243_membrane"/>
</dbReference>
<feature type="transmembrane region" description="Helical" evidence="2">
    <location>
        <begin position="32"/>
        <end position="55"/>
    </location>
</feature>
<name>A0A2T5K9Z2_9RHOB</name>
<proteinExistence type="predicted"/>